<dbReference type="AlphaFoldDB" id="A0AA35RXB9"/>
<evidence type="ECO:0000259" key="1">
    <source>
        <dbReference type="Pfam" id="PF24777"/>
    </source>
</evidence>
<dbReference type="Pfam" id="PF24777">
    <property type="entry name" value="DUF7700"/>
    <property type="match status" value="2"/>
</dbReference>
<reference evidence="2" key="1">
    <citation type="submission" date="2023-03" db="EMBL/GenBank/DDBJ databases">
        <authorList>
            <person name="Steffen K."/>
            <person name="Cardenas P."/>
        </authorList>
    </citation>
    <scope>NUCLEOTIDE SEQUENCE</scope>
</reference>
<feature type="domain" description="DUF7700" evidence="1">
    <location>
        <begin position="8"/>
        <end position="120"/>
    </location>
</feature>
<comment type="caution">
    <text evidence="2">The sequence shown here is derived from an EMBL/GenBank/DDBJ whole genome shotgun (WGS) entry which is preliminary data.</text>
</comment>
<keyword evidence="3" id="KW-1185">Reference proteome</keyword>
<accession>A0AA35RXB9</accession>
<gene>
    <name evidence="2" type="ORF">GBAR_LOCUS10859</name>
</gene>
<sequence>MEKGDTVINVGPVDVTLSYRREIMPDQGLMVQVYGDVDGQDTEILRFDCFDQAPHYHYGPENMNIRLPMDKTTVGTPLGWTLSNIRTNLAAMVRRSGYDDLASEIQANPVDQIKMDEVEACALSKSRDERRTVTHFRGDHVFEAGNIRFGVEYRDNIGAANDRGVAIHVLTDHLGQEFELLAFDCFEIAPHYHYGPRNQDVRVYWDTTTSGHTLAWTLEQFKAGNLANMIDRAGYPTVASGVDNHLVQAILPTIEEKAWALVGTNQR</sequence>
<evidence type="ECO:0000313" key="2">
    <source>
        <dbReference type="EMBL" id="CAI8017976.1"/>
    </source>
</evidence>
<proteinExistence type="predicted"/>
<dbReference type="Proteomes" id="UP001174909">
    <property type="component" value="Unassembled WGS sequence"/>
</dbReference>
<protein>
    <recommendedName>
        <fullName evidence="1">DUF7700 domain-containing protein</fullName>
    </recommendedName>
</protein>
<evidence type="ECO:0000313" key="3">
    <source>
        <dbReference type="Proteomes" id="UP001174909"/>
    </source>
</evidence>
<organism evidence="2 3">
    <name type="scientific">Geodia barretti</name>
    <name type="common">Barrett's horny sponge</name>
    <dbReference type="NCBI Taxonomy" id="519541"/>
    <lineage>
        <taxon>Eukaryota</taxon>
        <taxon>Metazoa</taxon>
        <taxon>Porifera</taxon>
        <taxon>Demospongiae</taxon>
        <taxon>Heteroscleromorpha</taxon>
        <taxon>Tetractinellida</taxon>
        <taxon>Astrophorina</taxon>
        <taxon>Geodiidae</taxon>
        <taxon>Geodia</taxon>
    </lineage>
</organism>
<feature type="domain" description="DUF7700" evidence="1">
    <location>
        <begin position="142"/>
        <end position="258"/>
    </location>
</feature>
<dbReference type="InterPro" id="IPR056117">
    <property type="entry name" value="DUF7700"/>
</dbReference>
<name>A0AA35RXB9_GEOBA</name>
<dbReference type="EMBL" id="CASHTH010001677">
    <property type="protein sequence ID" value="CAI8017976.1"/>
    <property type="molecule type" value="Genomic_DNA"/>
</dbReference>